<dbReference type="CDD" id="cd12797">
    <property type="entry name" value="M23_peptidase"/>
    <property type="match status" value="1"/>
</dbReference>
<dbReference type="Pfam" id="PF07501">
    <property type="entry name" value="G5"/>
    <property type="match status" value="1"/>
</dbReference>
<dbReference type="CDD" id="cd00118">
    <property type="entry name" value="LysM"/>
    <property type="match status" value="1"/>
</dbReference>
<dbReference type="Gene3D" id="3.10.350.10">
    <property type="entry name" value="LysM domain"/>
    <property type="match status" value="1"/>
</dbReference>
<dbReference type="OrthoDB" id="9809488at2"/>
<dbReference type="RefSeq" id="WP_092872333.1">
    <property type="nucleotide sequence ID" value="NZ_FOJY01000009.1"/>
</dbReference>
<dbReference type="PANTHER" id="PTHR21666">
    <property type="entry name" value="PEPTIDASE-RELATED"/>
    <property type="match status" value="1"/>
</dbReference>
<evidence type="ECO:0000313" key="5">
    <source>
        <dbReference type="Proteomes" id="UP000198838"/>
    </source>
</evidence>
<organism evidence="4 5">
    <name type="scientific">Acetitomaculum ruminis DSM 5522</name>
    <dbReference type="NCBI Taxonomy" id="1120918"/>
    <lineage>
        <taxon>Bacteria</taxon>
        <taxon>Bacillati</taxon>
        <taxon>Bacillota</taxon>
        <taxon>Clostridia</taxon>
        <taxon>Lachnospirales</taxon>
        <taxon>Lachnospiraceae</taxon>
        <taxon>Acetitomaculum</taxon>
    </lineage>
</organism>
<dbReference type="InterPro" id="IPR011098">
    <property type="entry name" value="G5_dom"/>
</dbReference>
<dbReference type="InterPro" id="IPR011055">
    <property type="entry name" value="Dup_hybrid_motif"/>
</dbReference>
<dbReference type="Gene3D" id="2.20.230.10">
    <property type="entry name" value="Resuscitation-promoting factor rpfb"/>
    <property type="match status" value="1"/>
</dbReference>
<dbReference type="SUPFAM" id="SSF51261">
    <property type="entry name" value="Duplicated hybrid motif"/>
    <property type="match status" value="1"/>
</dbReference>
<dbReference type="InterPro" id="IPR016047">
    <property type="entry name" value="M23ase_b-sheet_dom"/>
</dbReference>
<proteinExistence type="predicted"/>
<dbReference type="GO" id="GO:0004222">
    <property type="term" value="F:metalloendopeptidase activity"/>
    <property type="evidence" value="ECO:0007669"/>
    <property type="project" value="TreeGrafter"/>
</dbReference>
<dbReference type="STRING" id="1120918.SAMN05216249_109101"/>
<dbReference type="PROSITE" id="PS51782">
    <property type="entry name" value="LYSM"/>
    <property type="match status" value="1"/>
</dbReference>
<keyword evidence="5" id="KW-1185">Reference proteome</keyword>
<dbReference type="PROSITE" id="PS51109">
    <property type="entry name" value="G5"/>
    <property type="match status" value="1"/>
</dbReference>
<sequence length="457" mass="51096">MNSDKLITWIKEKYKLLKDYGKRESRACMEAAGVLLFGLLIFLLIKNINEDTTVKAMNISPDETITAKLETNKNEELTNAIKVFSDKFEIYVKDISEAENSLNLLKAGWDKEGIYNINIKAENKENYRIIFINTKDENANKQIIAQEEYKNILGEKFDQLRNVYTGMWFLENINIEEAKIEKGKIISAEKAFEIMSGNDVEKVKYTVVEGDCLSIISDKTGTSVADIMKLNGLGGDNTLIKPGDLLDVTVIVPKVSVQLQCTEEYLEDYQDISYVDNDTWYTTREEVLEEGSVGQKKVLAAVIYTNGEETSRIPLKSTIVNPSTLRVVEKGTIEPPTYIRPINAGYISSGFGARWGRMHKGIDYACSQGNAVMASCDGQVVRAEYSNSYGYVVYINHADGNQTRYAHCSELLVNYGDMVSQGQKIALSGNTGDSTGPHLHFEILVNGSQVNPLDILK</sequence>
<gene>
    <name evidence="4" type="ORF">SAMN05216249_109101</name>
</gene>
<evidence type="ECO:0000313" key="4">
    <source>
        <dbReference type="EMBL" id="SFB10993.1"/>
    </source>
</evidence>
<dbReference type="InterPro" id="IPR018392">
    <property type="entry name" value="LysM"/>
</dbReference>
<evidence type="ECO:0000256" key="1">
    <source>
        <dbReference type="ARBA" id="ARBA00022729"/>
    </source>
</evidence>
<dbReference type="Proteomes" id="UP000198838">
    <property type="component" value="Unassembled WGS sequence"/>
</dbReference>
<name>A0A1I0YFN8_9FIRM</name>
<dbReference type="EMBL" id="FOJY01000009">
    <property type="protein sequence ID" value="SFB10993.1"/>
    <property type="molecule type" value="Genomic_DNA"/>
</dbReference>
<dbReference type="InterPro" id="IPR050570">
    <property type="entry name" value="Cell_wall_metabolism_enzyme"/>
</dbReference>
<dbReference type="SMART" id="SM01208">
    <property type="entry name" value="G5"/>
    <property type="match status" value="1"/>
</dbReference>
<dbReference type="Pfam" id="PF01551">
    <property type="entry name" value="Peptidase_M23"/>
    <property type="match status" value="1"/>
</dbReference>
<dbReference type="Gene3D" id="2.70.70.10">
    <property type="entry name" value="Glucose Permease (Domain IIA)"/>
    <property type="match status" value="1"/>
</dbReference>
<dbReference type="Pfam" id="PF01476">
    <property type="entry name" value="LysM"/>
    <property type="match status" value="1"/>
</dbReference>
<accession>A0A1I0YFN8</accession>
<keyword evidence="1" id="KW-0732">Signal</keyword>
<feature type="domain" description="G5" evidence="2">
    <location>
        <begin position="252"/>
        <end position="334"/>
    </location>
</feature>
<keyword evidence="4" id="KW-0378">Hydrolase</keyword>
<evidence type="ECO:0000259" key="3">
    <source>
        <dbReference type="PROSITE" id="PS51782"/>
    </source>
</evidence>
<evidence type="ECO:0000259" key="2">
    <source>
        <dbReference type="PROSITE" id="PS51109"/>
    </source>
</evidence>
<dbReference type="SUPFAM" id="SSF54106">
    <property type="entry name" value="LysM domain"/>
    <property type="match status" value="1"/>
</dbReference>
<feature type="domain" description="LysM" evidence="3">
    <location>
        <begin position="203"/>
        <end position="248"/>
    </location>
</feature>
<dbReference type="SMART" id="SM00257">
    <property type="entry name" value="LysM"/>
    <property type="match status" value="1"/>
</dbReference>
<dbReference type="AlphaFoldDB" id="A0A1I0YFN8"/>
<reference evidence="4 5" key="1">
    <citation type="submission" date="2016-10" db="EMBL/GenBank/DDBJ databases">
        <authorList>
            <person name="de Groot N.N."/>
        </authorList>
    </citation>
    <scope>NUCLEOTIDE SEQUENCE [LARGE SCALE GENOMIC DNA]</scope>
    <source>
        <strain evidence="4 5">DSM 5522</strain>
    </source>
</reference>
<dbReference type="InterPro" id="IPR036779">
    <property type="entry name" value="LysM_dom_sf"/>
</dbReference>
<dbReference type="PANTHER" id="PTHR21666:SF270">
    <property type="entry name" value="MUREIN HYDROLASE ACTIVATOR ENVC"/>
    <property type="match status" value="1"/>
</dbReference>
<protein>
    <submittedName>
        <fullName evidence="4">Murein DD-endopeptidase MepM and murein hydrolase activator NlpD, contain LysM domain</fullName>
    </submittedName>
</protein>